<evidence type="ECO:0000256" key="1">
    <source>
        <dbReference type="SAM" id="Phobius"/>
    </source>
</evidence>
<evidence type="ECO:0000259" key="2">
    <source>
        <dbReference type="Pfam" id="PF07245"/>
    </source>
</evidence>
<keyword evidence="1" id="KW-0472">Membrane</keyword>
<proteinExistence type="predicted"/>
<evidence type="ECO:0000313" key="3">
    <source>
        <dbReference type="EMBL" id="ASA47400.1"/>
    </source>
</evidence>
<keyword evidence="1" id="KW-0812">Transmembrane</keyword>
<keyword evidence="1" id="KW-1133">Transmembrane helix</keyword>
<dbReference type="InterPro" id="IPR009878">
    <property type="entry name" value="Phlebovirus_G2_fusion"/>
</dbReference>
<protein>
    <submittedName>
        <fullName evidence="3">Glycoprotein</fullName>
    </submittedName>
</protein>
<feature type="transmembrane region" description="Helical" evidence="1">
    <location>
        <begin position="599"/>
        <end position="620"/>
    </location>
</feature>
<dbReference type="EMBL" id="MF176314">
    <property type="protein sequence ID" value="ASA47400.1"/>
    <property type="molecule type" value="Viral_cRNA"/>
</dbReference>
<feature type="domain" description="Phlebovirus glycoprotein G2 fusion" evidence="2">
    <location>
        <begin position="172"/>
        <end position="440"/>
    </location>
</feature>
<name>A0A1Z2RT78_9VIRU</name>
<organism evidence="3">
    <name type="scientific">Culex phasma-like virus</name>
    <dbReference type="NCBI Taxonomy" id="2010276"/>
    <lineage>
        <taxon>Viruses</taxon>
        <taxon>Riboviria</taxon>
        <taxon>Orthornavirae</taxon>
        <taxon>Negarnaviricota</taxon>
        <taxon>Polyploviricotina</taxon>
        <taxon>Bunyaviricetes</taxon>
        <taxon>Elliovirales</taxon>
        <taxon>Phasmaviridae</taxon>
        <taxon>Orthophasmavirus</taxon>
        <taxon>Orthophasmavirus culicis</taxon>
    </lineage>
</organism>
<accession>A0A1Z2RT78</accession>
<feature type="transmembrane region" description="Helical" evidence="1">
    <location>
        <begin position="83"/>
        <end position="105"/>
    </location>
</feature>
<dbReference type="Pfam" id="PF07245">
    <property type="entry name" value="Phlebovirus_G2"/>
    <property type="match status" value="1"/>
</dbReference>
<reference evidence="3" key="1">
    <citation type="journal article" date="2017" name="J. Virol.">
        <title>High Resolution Meta-Transcriptomics Reveals the Ecological Dynamics of Mosquito-Associated RNA Viruses in Western Australia.</title>
        <authorList>
            <person name="Shi M."/>
            <person name="Neville P."/>
            <person name="Nicholson J."/>
            <person name="Eden J.S."/>
            <person name="Imrie A."/>
            <person name="Holmes E.C."/>
        </authorList>
    </citation>
    <scope>NUCLEOTIDE SEQUENCE</scope>
    <source>
        <strain evidence="3">Mos191X19029</strain>
    </source>
</reference>
<sequence length="643" mass="72287">MNLDTGYIVANAGNIIYGGYKSCVIWHDGGLWNGSDNGFEGKHYGLIDYKCDNVAGSLFSKLSCEPCGLYCARNELVDGCQAFGVPMMAGMIIGFLLSVLIMMAWSKWARDPVFDSISNKFDGIREGKREAKVAKMRKIRTRLNELEAIDRLDSQMMVIAILFMLFSLANACDNTLYMTSTGSICDNYGCKRSNMYDLSLMSGSTLCFRDKVGETMSIRMSRSSYIYRSEKVYYTSSYEMKIDQHWECKGAGICWSGGCHKLSKHKALDRPTKPNSIVGYGCSTGTLGCDTMCWHQTSCTYYRWEILPKGQMASVYKIMSRIWEVEVMITYQNKTKRNVMNVNNPRVNLDGIGNGQVPLLLTGFSSQHDMIEAYYIHVNGNNYNIDASPINMPSRDNVGDIQFDIYNGSVSFNSDDVQCDAESCRAMCKVHEPRFDRVRNNLDRYVKHDGFFINNGNTLRTSVEVEGMSRIMIGDVDLESLKVSKPKCLLNVIGSLACVGCTMKSYIVLQASEIKEPGLLKFTSNCTFSTDSVSCNQEPYRLEIISQDERCRLYFPSLNQTLDVSLDFRFLGKLDPSSPLYSMATSVDDYISLAQNPNMWTTAAYTWLTFSLVGLIVSIISRNMQSIITFWGAKKVIDKAESV</sequence>